<organism evidence="3 4">
    <name type="scientific">Streptomyces lunaelactis</name>
    <dbReference type="NCBI Taxonomy" id="1535768"/>
    <lineage>
        <taxon>Bacteria</taxon>
        <taxon>Bacillati</taxon>
        <taxon>Actinomycetota</taxon>
        <taxon>Actinomycetes</taxon>
        <taxon>Kitasatosporales</taxon>
        <taxon>Streptomycetaceae</taxon>
        <taxon>Streptomyces</taxon>
    </lineage>
</organism>
<name>A0A2R4SVX2_9ACTN</name>
<accession>A0A2R4SVX2</accession>
<evidence type="ECO:0000313" key="3">
    <source>
        <dbReference type="EMBL" id="AVZ71020.1"/>
    </source>
</evidence>
<evidence type="ECO:0000256" key="1">
    <source>
        <dbReference type="PROSITE-ProRule" id="PRU00703"/>
    </source>
</evidence>
<dbReference type="PROSITE" id="PS51371">
    <property type="entry name" value="CBS"/>
    <property type="match status" value="1"/>
</dbReference>
<dbReference type="Pfam" id="PF00571">
    <property type="entry name" value="CBS"/>
    <property type="match status" value="1"/>
</dbReference>
<evidence type="ECO:0000313" key="4">
    <source>
        <dbReference type="Proteomes" id="UP000244201"/>
    </source>
</evidence>
<gene>
    <name evidence="3" type="ORF">SLUN_00865</name>
</gene>
<keyword evidence="1" id="KW-0129">CBS domain</keyword>
<dbReference type="InterPro" id="IPR000644">
    <property type="entry name" value="CBS_dom"/>
</dbReference>
<dbReference type="Gene3D" id="3.10.580.10">
    <property type="entry name" value="CBS-domain"/>
    <property type="match status" value="1"/>
</dbReference>
<dbReference type="SUPFAM" id="SSF54631">
    <property type="entry name" value="CBS-domain pair"/>
    <property type="match status" value="1"/>
</dbReference>
<dbReference type="SMART" id="SM00116">
    <property type="entry name" value="CBS"/>
    <property type="match status" value="1"/>
</dbReference>
<dbReference type="InterPro" id="IPR046342">
    <property type="entry name" value="CBS_dom_sf"/>
</dbReference>
<dbReference type="Proteomes" id="UP000244201">
    <property type="component" value="Chromosome"/>
</dbReference>
<sequence>MRAWVVRAGSNGEREEPELSRGIVAAGWPELGDITAATDRGAIRAALEQTYADAGYSPRVIGNWAGQLSRFRHDMSQGDLVVLPRRSRQLALGRIAGSFKFDPDAAPGLQHTRSVEWLRTDLNRTAVQQDLLDSMGSLLTIFELRRYDAANRVAAPVDKGTDPGPGDTAPDSPIFATSVKLLEAAVDAPADAPLTITVRNLLNAWGATRRSSTVVGQIEADLGEKGLTAAPPITALGFDSQVALLRVGAEPGPDQPLLTAGDVPDEAAEQAPLTYRIAHVASADCQVVSVRPEDTLRHAITKMVFHDFSQLPVLDGDARLRGAITWESIGKARMSGNSLSLSDVVVQPLDIHSQAELLGWIPQIHKHGYAFIRDDRHKITGIVTTADLTDQFGARVEPFVLLEELEQRLRRLLNQALERGTLTLDAIRSRLLPHRQKKVQAADDLTLGEYSHVLEPEEHWGALKWDADQGLVLAALRTCTKFRNKLMHFSPDPIPDEELSPVRGLLAVLRSLDPIA</sequence>
<reference evidence="3 4" key="1">
    <citation type="submission" date="2018-01" db="EMBL/GenBank/DDBJ databases">
        <title>Complete genome sequence of Streptomyces lunaelactis MM109T, a Ferroverdin A producer isolated from cave moonmilk deposits.</title>
        <authorList>
            <person name="Naome A."/>
            <person name="Martinet L."/>
            <person name="Maciejewska M."/>
            <person name="Anderssen S."/>
            <person name="Adam D."/>
            <person name="Tenconi E."/>
            <person name="Deflandre B."/>
            <person name="Arguelles-Arias A."/>
            <person name="Calusinska M."/>
            <person name="Copieters W."/>
            <person name="Karim L."/>
            <person name="Hanikenne M."/>
            <person name="Baurain D."/>
            <person name="van Wezel G."/>
            <person name="Smargiasso N."/>
            <person name="de Pauw E."/>
            <person name="Delfosse P."/>
            <person name="Rigali S."/>
        </authorList>
    </citation>
    <scope>NUCLEOTIDE SEQUENCE [LARGE SCALE GENOMIC DNA]</scope>
    <source>
        <strain evidence="3 4">MM109</strain>
    </source>
</reference>
<dbReference type="KEGG" id="slk:SLUN_00865"/>
<evidence type="ECO:0000259" key="2">
    <source>
        <dbReference type="PROSITE" id="PS51371"/>
    </source>
</evidence>
<feature type="domain" description="CBS" evidence="2">
    <location>
        <begin position="281"/>
        <end position="339"/>
    </location>
</feature>
<dbReference type="EMBL" id="CP026304">
    <property type="protein sequence ID" value="AVZ71020.1"/>
    <property type="molecule type" value="Genomic_DNA"/>
</dbReference>
<proteinExistence type="predicted"/>
<dbReference type="AlphaFoldDB" id="A0A2R4SVX2"/>
<keyword evidence="4" id="KW-1185">Reference proteome</keyword>
<protein>
    <recommendedName>
        <fullName evidence="2">CBS domain-containing protein</fullName>
    </recommendedName>
</protein>